<accession>A0AAN9RX44</accession>
<comment type="caution">
    <text evidence="1">The sequence shown here is derived from an EMBL/GenBank/DDBJ whole genome shotgun (WGS) entry which is preliminary data.</text>
</comment>
<dbReference type="EMBL" id="JAYMYS010000008">
    <property type="protein sequence ID" value="KAK7384770.1"/>
    <property type="molecule type" value="Genomic_DNA"/>
</dbReference>
<name>A0AAN9RX44_PSOTE</name>
<dbReference type="Proteomes" id="UP001386955">
    <property type="component" value="Unassembled WGS sequence"/>
</dbReference>
<dbReference type="AlphaFoldDB" id="A0AAN9RX44"/>
<keyword evidence="2" id="KW-1185">Reference proteome</keyword>
<sequence length="92" mass="10395">MGGNPKKCGISGYWEWHFVSESYSLMMLLVARLNERVLIATVWYINEDRAENETISCVTLFLKASVYLLTLQSSDASLYPISGTHSPAPFFK</sequence>
<evidence type="ECO:0000313" key="2">
    <source>
        <dbReference type="Proteomes" id="UP001386955"/>
    </source>
</evidence>
<evidence type="ECO:0000313" key="1">
    <source>
        <dbReference type="EMBL" id="KAK7384770.1"/>
    </source>
</evidence>
<organism evidence="1 2">
    <name type="scientific">Psophocarpus tetragonolobus</name>
    <name type="common">Winged bean</name>
    <name type="synonym">Dolichos tetragonolobus</name>
    <dbReference type="NCBI Taxonomy" id="3891"/>
    <lineage>
        <taxon>Eukaryota</taxon>
        <taxon>Viridiplantae</taxon>
        <taxon>Streptophyta</taxon>
        <taxon>Embryophyta</taxon>
        <taxon>Tracheophyta</taxon>
        <taxon>Spermatophyta</taxon>
        <taxon>Magnoliopsida</taxon>
        <taxon>eudicotyledons</taxon>
        <taxon>Gunneridae</taxon>
        <taxon>Pentapetalae</taxon>
        <taxon>rosids</taxon>
        <taxon>fabids</taxon>
        <taxon>Fabales</taxon>
        <taxon>Fabaceae</taxon>
        <taxon>Papilionoideae</taxon>
        <taxon>50 kb inversion clade</taxon>
        <taxon>NPAAA clade</taxon>
        <taxon>indigoferoid/millettioid clade</taxon>
        <taxon>Phaseoleae</taxon>
        <taxon>Psophocarpus</taxon>
    </lineage>
</organism>
<protein>
    <submittedName>
        <fullName evidence="1">Uncharacterized protein</fullName>
    </submittedName>
</protein>
<proteinExistence type="predicted"/>
<gene>
    <name evidence="1" type="ORF">VNO78_30471</name>
</gene>
<reference evidence="1 2" key="1">
    <citation type="submission" date="2024-01" db="EMBL/GenBank/DDBJ databases">
        <title>The genomes of 5 underutilized Papilionoideae crops provide insights into root nodulation and disease resistanc.</title>
        <authorList>
            <person name="Jiang F."/>
        </authorList>
    </citation>
    <scope>NUCLEOTIDE SEQUENCE [LARGE SCALE GENOMIC DNA]</scope>
    <source>
        <strain evidence="1">DUOXIRENSHENG_FW03</strain>
        <tissue evidence="1">Leaves</tissue>
    </source>
</reference>